<feature type="domain" description="DUF3741" evidence="4">
    <location>
        <begin position="94"/>
        <end position="111"/>
    </location>
</feature>
<dbReference type="InterPro" id="IPR032795">
    <property type="entry name" value="DUF3741-assoc"/>
</dbReference>
<dbReference type="PANTHER" id="PTHR46836">
    <property type="entry name" value="AFADIN"/>
    <property type="match status" value="1"/>
</dbReference>
<evidence type="ECO:0000313" key="5">
    <source>
        <dbReference type="EMBL" id="KAL0926953.1"/>
    </source>
</evidence>
<proteinExistence type="predicted"/>
<feature type="region of interest" description="Disordered" evidence="1">
    <location>
        <begin position="239"/>
        <end position="263"/>
    </location>
</feature>
<reference evidence="5 6" key="1">
    <citation type="journal article" date="2024" name="Plant Biotechnol. J.">
        <title>Dendrobium thyrsiflorum genome and its molecular insights into genes involved in important horticultural traits.</title>
        <authorList>
            <person name="Chen B."/>
            <person name="Wang J.Y."/>
            <person name="Zheng P.J."/>
            <person name="Li K.L."/>
            <person name="Liang Y.M."/>
            <person name="Chen X.F."/>
            <person name="Zhang C."/>
            <person name="Zhao X."/>
            <person name="He X."/>
            <person name="Zhang G.Q."/>
            <person name="Liu Z.J."/>
            <person name="Xu Q."/>
        </authorList>
    </citation>
    <scope>NUCLEOTIDE SEQUENCE [LARGE SCALE GENOMIC DNA]</scope>
    <source>
        <strain evidence="5">GZMU011</strain>
    </source>
</reference>
<feature type="region of interest" description="Disordered" evidence="1">
    <location>
        <begin position="604"/>
        <end position="625"/>
    </location>
</feature>
<dbReference type="Proteomes" id="UP001552299">
    <property type="component" value="Unassembled WGS sequence"/>
</dbReference>
<dbReference type="AlphaFoldDB" id="A0ABD0VYU4"/>
<evidence type="ECO:0000259" key="4">
    <source>
        <dbReference type="Pfam" id="PF14383"/>
    </source>
</evidence>
<dbReference type="EMBL" id="JANQDX010000003">
    <property type="protein sequence ID" value="KAL0926953.1"/>
    <property type="molecule type" value="Genomic_DNA"/>
</dbReference>
<dbReference type="PANTHER" id="PTHR46836:SF8">
    <property type="entry name" value="AFADIN"/>
    <property type="match status" value="1"/>
</dbReference>
<dbReference type="InterPro" id="IPR025486">
    <property type="entry name" value="DUF4378"/>
</dbReference>
<feature type="region of interest" description="Disordered" evidence="1">
    <location>
        <begin position="1"/>
        <end position="30"/>
    </location>
</feature>
<gene>
    <name evidence="5" type="ORF">M5K25_003211</name>
</gene>
<feature type="region of interest" description="Disordered" evidence="1">
    <location>
        <begin position="280"/>
        <end position="300"/>
    </location>
</feature>
<feature type="compositionally biased region" description="Low complexity" evidence="1">
    <location>
        <begin position="244"/>
        <end position="255"/>
    </location>
</feature>
<keyword evidence="6" id="KW-1185">Reference proteome</keyword>
<evidence type="ECO:0008006" key="7">
    <source>
        <dbReference type="Google" id="ProtNLM"/>
    </source>
</evidence>
<dbReference type="InterPro" id="IPR022212">
    <property type="entry name" value="DUF3741"/>
</dbReference>
<protein>
    <recommendedName>
        <fullName evidence="7">DUF4378 domain-containing protein</fullName>
    </recommendedName>
</protein>
<evidence type="ECO:0000313" key="6">
    <source>
        <dbReference type="Proteomes" id="UP001552299"/>
    </source>
</evidence>
<dbReference type="Pfam" id="PF14309">
    <property type="entry name" value="DUF4378"/>
    <property type="match status" value="1"/>
</dbReference>
<accession>A0ABD0VYU4</accession>
<comment type="caution">
    <text evidence="5">The sequence shown here is derived from an EMBL/GenBank/DDBJ whole genome shotgun (WGS) entry which is preliminary data.</text>
</comment>
<dbReference type="Pfam" id="PF12552">
    <property type="entry name" value="DUF3741"/>
    <property type="match status" value="1"/>
</dbReference>
<name>A0ABD0VYU4_DENTH</name>
<evidence type="ECO:0000259" key="3">
    <source>
        <dbReference type="Pfam" id="PF14309"/>
    </source>
</evidence>
<feature type="domain" description="DUF4378" evidence="3">
    <location>
        <begin position="828"/>
        <end position="977"/>
    </location>
</feature>
<evidence type="ECO:0000259" key="2">
    <source>
        <dbReference type="Pfam" id="PF12552"/>
    </source>
</evidence>
<feature type="domain" description="DUF3741" evidence="2">
    <location>
        <begin position="190"/>
        <end position="234"/>
    </location>
</feature>
<dbReference type="Pfam" id="PF14383">
    <property type="entry name" value="VARLMGL"/>
    <property type="match status" value="1"/>
</dbReference>
<organism evidence="5 6">
    <name type="scientific">Dendrobium thyrsiflorum</name>
    <name type="common">Pinecone-like raceme dendrobium</name>
    <name type="synonym">Orchid</name>
    <dbReference type="NCBI Taxonomy" id="117978"/>
    <lineage>
        <taxon>Eukaryota</taxon>
        <taxon>Viridiplantae</taxon>
        <taxon>Streptophyta</taxon>
        <taxon>Embryophyta</taxon>
        <taxon>Tracheophyta</taxon>
        <taxon>Spermatophyta</taxon>
        <taxon>Magnoliopsida</taxon>
        <taxon>Liliopsida</taxon>
        <taxon>Asparagales</taxon>
        <taxon>Orchidaceae</taxon>
        <taxon>Epidendroideae</taxon>
        <taxon>Malaxideae</taxon>
        <taxon>Dendrobiinae</taxon>
        <taxon>Dendrobium</taxon>
    </lineage>
</organism>
<sequence>MHRSRSRDKPSMAFDPRSNAEGKSLDADGYIQPRNHIKEPMVELDYNFSCRPPTEGKSITFDFKSSSSKKKTKAPIKAPLAEEMSIEKQIRRSSPTVIARLMGLDTLPSPGSLKPRKEVKNCSQKLRSNDFQKELARHDCFLQKYNDVHQEYKDVFEVVEVPEVENHKNPDICKRRPNVKQSEMGMAFIRQSFINAKRLSTDDRIRRSKEFDNALEVLESNKDLFLKLLQEPDSLFSKHVQDLSHSPPSQHASHALLEKSSRNSLTASCESSLRSEIKDKRPINLQISDSQPLKKPAANCNGHPFREPMCSLPKRLSNSMYVEKPVDHDQAKHIVILKPSLLKARKVERTNRSVKSWDNSLYDAMNHREFLKEEIMELYQDERGRLKLDTLENSRLRKEGTNKLPKDATREMKNNSAIGKKISVSKYSNYVQDDSLWPMPSIANGINSLTSYCISDNVCEYGKSFSPLSSSSIDSSVNLETSKHTSERWRLKHDEIGLSIRESSTLGEMLALSDKETLNTAHISSVVKKACPLSISSKDGWKDGLSRNLPRSKSHPASSLVYGNCQHSSRDRVVGSKSRFMPKNIQNVSNGTFLDEDLIKPTNSSLRSLPDHQNKSKLHSNGKGDRLPAREIYVSSVEFKHKNSVVSLAKEEHTACNLSDLHNTGAVNIFSVPSRNIAVPSLLTKDEGLEKLHKVRRSERNGKHSEFGFSDMLSKQASSDHGMNELLPSYCTKSVSISSDMYKEADQPSPVSVLEISSKHDKSTSRCFKNISSDLQELRMQLQFLKFDSTDSFAEEIDAFISFDEDSGDPVFQLGDILQAFRDEEDRDYSYLLDMLIDSGFLKSEQIGLFSALQLSELPVSVDVFNKLEKKYKSVESWSISERKLLFDLINSTLADISAMLLMNICPWGKSSLCWQSKMAHEGPVEKIWQAVVKCRKEVSNSYLEENLIGPRWFEVGNDSEVVGRELENILSEHLIDQLLKELIYM</sequence>
<evidence type="ECO:0000256" key="1">
    <source>
        <dbReference type="SAM" id="MobiDB-lite"/>
    </source>
</evidence>